<feature type="signal peptide" evidence="1">
    <location>
        <begin position="1"/>
        <end position="22"/>
    </location>
</feature>
<dbReference type="InParanoid" id="A0A165HI81"/>
<dbReference type="EMBL" id="KV407457">
    <property type="protein sequence ID" value="KZF23558.1"/>
    <property type="molecule type" value="Genomic_DNA"/>
</dbReference>
<feature type="chain" id="PRO_5007858711" evidence="1">
    <location>
        <begin position="23"/>
        <end position="145"/>
    </location>
</feature>
<proteinExistence type="predicted"/>
<keyword evidence="3" id="KW-1185">Reference proteome</keyword>
<organism evidence="2 3">
    <name type="scientific">Xylona heveae (strain CBS 132557 / TC161)</name>
    <dbReference type="NCBI Taxonomy" id="1328760"/>
    <lineage>
        <taxon>Eukaryota</taxon>
        <taxon>Fungi</taxon>
        <taxon>Dikarya</taxon>
        <taxon>Ascomycota</taxon>
        <taxon>Pezizomycotina</taxon>
        <taxon>Xylonomycetes</taxon>
        <taxon>Xylonales</taxon>
        <taxon>Xylonaceae</taxon>
        <taxon>Xylona</taxon>
    </lineage>
</organism>
<dbReference type="Proteomes" id="UP000076632">
    <property type="component" value="Unassembled WGS sequence"/>
</dbReference>
<name>A0A165HI81_XYLHT</name>
<gene>
    <name evidence="2" type="ORF">L228DRAFT_282271</name>
</gene>
<dbReference type="OrthoDB" id="4566586at2759"/>
<evidence type="ECO:0000256" key="1">
    <source>
        <dbReference type="SAM" id="SignalP"/>
    </source>
</evidence>
<evidence type="ECO:0000313" key="2">
    <source>
        <dbReference type="EMBL" id="KZF23558.1"/>
    </source>
</evidence>
<reference evidence="2 3" key="1">
    <citation type="journal article" date="2016" name="Fungal Biol.">
        <title>The genome of Xylona heveae provides a window into fungal endophytism.</title>
        <authorList>
            <person name="Gazis R."/>
            <person name="Kuo A."/>
            <person name="Riley R."/>
            <person name="LaButti K."/>
            <person name="Lipzen A."/>
            <person name="Lin J."/>
            <person name="Amirebrahimi M."/>
            <person name="Hesse C.N."/>
            <person name="Spatafora J.W."/>
            <person name="Henrissat B."/>
            <person name="Hainaut M."/>
            <person name="Grigoriev I.V."/>
            <person name="Hibbett D.S."/>
        </authorList>
    </citation>
    <scope>NUCLEOTIDE SEQUENCE [LARGE SCALE GENOMIC DNA]</scope>
    <source>
        <strain evidence="2 3">TC161</strain>
    </source>
</reference>
<keyword evidence="1" id="KW-0732">Signal</keyword>
<dbReference type="GeneID" id="28901117"/>
<accession>A0A165HI81</accession>
<sequence>MKFGLLSSLLIGLPFASQLVSAWSDGTGGIASGYFSIKVPQVGKGSYEPYEYVHAMVYTEGNSDGYLFKCVCAADNENWCYFTAPDLPYGVSLHPGDRCFSDDDNGVQIKYGAQYLDAPKDSRCSKIDYGGFTNTAARCIIPVGG</sequence>
<dbReference type="AlphaFoldDB" id="A0A165HI81"/>
<dbReference type="RefSeq" id="XP_018189113.1">
    <property type="nucleotide sequence ID" value="XM_018335980.1"/>
</dbReference>
<protein>
    <submittedName>
        <fullName evidence="2">Uncharacterized protein</fullName>
    </submittedName>
</protein>
<evidence type="ECO:0000313" key="3">
    <source>
        <dbReference type="Proteomes" id="UP000076632"/>
    </source>
</evidence>